<evidence type="ECO:0000256" key="2">
    <source>
        <dbReference type="ARBA" id="ARBA00023136"/>
    </source>
</evidence>
<dbReference type="InterPro" id="IPR006201">
    <property type="entry name" value="Neur_channel"/>
</dbReference>
<comment type="subcellular location">
    <subcellularLocation>
        <location evidence="1">Membrane</location>
        <topology evidence="1">Multi-pass membrane protein</topology>
    </subcellularLocation>
</comment>
<reference evidence="4" key="1">
    <citation type="submission" date="2020-07" db="EMBL/GenBank/DDBJ databases">
        <title>Multicomponent nature underlies the extraordinary mechanical properties of spider dragline silk.</title>
        <authorList>
            <person name="Kono N."/>
            <person name="Nakamura H."/>
            <person name="Mori M."/>
            <person name="Yoshida Y."/>
            <person name="Ohtoshi R."/>
            <person name="Malay A.D."/>
            <person name="Moran D.A.P."/>
            <person name="Tomita M."/>
            <person name="Numata K."/>
            <person name="Arakawa K."/>
        </authorList>
    </citation>
    <scope>NUCLEOTIDE SEQUENCE</scope>
</reference>
<keyword evidence="5" id="KW-1185">Reference proteome</keyword>
<dbReference type="PROSITE" id="PS00236">
    <property type="entry name" value="NEUROTR_ION_CHANNEL"/>
    <property type="match status" value="1"/>
</dbReference>
<dbReference type="Gene3D" id="2.70.170.10">
    <property type="entry name" value="Neurotransmitter-gated ion-channel ligand-binding domain"/>
    <property type="match status" value="1"/>
</dbReference>
<dbReference type="PANTHER" id="PTHR18945">
    <property type="entry name" value="NEUROTRANSMITTER GATED ION CHANNEL"/>
    <property type="match status" value="1"/>
</dbReference>
<protein>
    <submittedName>
        <fullName evidence="4">Glycine receptor subunit alpha-2</fullName>
    </submittedName>
</protein>
<evidence type="ECO:0000259" key="3">
    <source>
        <dbReference type="Pfam" id="PF02931"/>
    </source>
</evidence>
<dbReference type="EMBL" id="BMAO01033101">
    <property type="protein sequence ID" value="GFQ87025.1"/>
    <property type="molecule type" value="Genomic_DNA"/>
</dbReference>
<dbReference type="Pfam" id="PF02931">
    <property type="entry name" value="Neur_chan_LBD"/>
    <property type="match status" value="1"/>
</dbReference>
<dbReference type="InterPro" id="IPR036734">
    <property type="entry name" value="Neur_chan_lig-bd_sf"/>
</dbReference>
<evidence type="ECO:0000313" key="5">
    <source>
        <dbReference type="Proteomes" id="UP000887116"/>
    </source>
</evidence>
<evidence type="ECO:0000313" key="4">
    <source>
        <dbReference type="EMBL" id="GFQ87025.1"/>
    </source>
</evidence>
<proteinExistence type="predicted"/>
<organism evidence="4 5">
    <name type="scientific">Trichonephila clavata</name>
    <name type="common">Joro spider</name>
    <name type="synonym">Nephila clavata</name>
    <dbReference type="NCBI Taxonomy" id="2740835"/>
    <lineage>
        <taxon>Eukaryota</taxon>
        <taxon>Metazoa</taxon>
        <taxon>Ecdysozoa</taxon>
        <taxon>Arthropoda</taxon>
        <taxon>Chelicerata</taxon>
        <taxon>Arachnida</taxon>
        <taxon>Araneae</taxon>
        <taxon>Araneomorphae</taxon>
        <taxon>Entelegynae</taxon>
        <taxon>Araneoidea</taxon>
        <taxon>Nephilidae</taxon>
        <taxon>Trichonephila</taxon>
    </lineage>
</organism>
<keyword evidence="4" id="KW-0675">Receptor</keyword>
<dbReference type="OrthoDB" id="6416936at2759"/>
<dbReference type="GO" id="GO:0004888">
    <property type="term" value="F:transmembrane signaling receptor activity"/>
    <property type="evidence" value="ECO:0007669"/>
    <property type="project" value="InterPro"/>
</dbReference>
<sequence>MDVVVRQIWEDYRLIFPEHRRNKIMLSASWGNDIWTPDIWFKNALNTKLQQWVFPSVFYCLMSNKTVYFSGRVTLELTCDMNMKKYPHDTQFCGVSIIALKSPSTDMQLNWEHPEPIRLSRLMNLPQFEVDNLSLSRCATPMYGVKLSSIQTWRPISYSAGTNLFFLSTQMLNKLHRCIFHPDPSMWILHHQHLHSDTTHCANGYAHFLDPSLLLELLWVSLLSSPSSRNSISPRCPTSRISLLSIYGCHRASHLSSSVYWNMHSSSVGLEENNR</sequence>
<dbReference type="Proteomes" id="UP000887116">
    <property type="component" value="Unassembled WGS sequence"/>
</dbReference>
<dbReference type="SUPFAM" id="SSF63712">
    <property type="entry name" value="Nicotinic receptor ligand binding domain-like"/>
    <property type="match status" value="1"/>
</dbReference>
<dbReference type="InterPro" id="IPR006202">
    <property type="entry name" value="Neur_chan_lig-bd"/>
</dbReference>
<evidence type="ECO:0000256" key="1">
    <source>
        <dbReference type="ARBA" id="ARBA00004141"/>
    </source>
</evidence>
<dbReference type="GO" id="GO:0016020">
    <property type="term" value="C:membrane"/>
    <property type="evidence" value="ECO:0007669"/>
    <property type="project" value="UniProtKB-SubCell"/>
</dbReference>
<feature type="domain" description="Neurotransmitter-gated ion-channel ligand-binding" evidence="3">
    <location>
        <begin position="1"/>
        <end position="130"/>
    </location>
</feature>
<dbReference type="AlphaFoldDB" id="A0A8X6FQJ2"/>
<gene>
    <name evidence="4" type="primary">Glra2_3</name>
    <name evidence="4" type="ORF">TNCT_458422</name>
</gene>
<comment type="caution">
    <text evidence="4">The sequence shown here is derived from an EMBL/GenBank/DDBJ whole genome shotgun (WGS) entry which is preliminary data.</text>
</comment>
<name>A0A8X6FQJ2_TRICU</name>
<dbReference type="InterPro" id="IPR018000">
    <property type="entry name" value="Neurotransmitter_ion_chnl_CS"/>
</dbReference>
<accession>A0A8X6FQJ2</accession>
<dbReference type="GO" id="GO:0005230">
    <property type="term" value="F:extracellular ligand-gated monoatomic ion channel activity"/>
    <property type="evidence" value="ECO:0007669"/>
    <property type="project" value="InterPro"/>
</dbReference>
<keyword evidence="2" id="KW-0472">Membrane</keyword>